<protein>
    <recommendedName>
        <fullName evidence="3">Reverse transcriptase</fullName>
    </recommendedName>
</protein>
<comment type="caution">
    <text evidence="1">The sequence shown here is derived from an EMBL/GenBank/DDBJ whole genome shotgun (WGS) entry which is preliminary data.</text>
</comment>
<gene>
    <name evidence="1" type="ORF">Goarm_006508</name>
</gene>
<organism evidence="1 2">
    <name type="scientific">Gossypium armourianum</name>
    <dbReference type="NCBI Taxonomy" id="34283"/>
    <lineage>
        <taxon>Eukaryota</taxon>
        <taxon>Viridiplantae</taxon>
        <taxon>Streptophyta</taxon>
        <taxon>Embryophyta</taxon>
        <taxon>Tracheophyta</taxon>
        <taxon>Spermatophyta</taxon>
        <taxon>Magnoliopsida</taxon>
        <taxon>eudicotyledons</taxon>
        <taxon>Gunneridae</taxon>
        <taxon>Pentapetalae</taxon>
        <taxon>rosids</taxon>
        <taxon>malvids</taxon>
        <taxon>Malvales</taxon>
        <taxon>Malvaceae</taxon>
        <taxon>Malvoideae</taxon>
        <taxon>Gossypium</taxon>
    </lineage>
</organism>
<reference evidence="1 2" key="1">
    <citation type="journal article" date="2019" name="Genome Biol. Evol.">
        <title>Insights into the evolution of the New World diploid cottons (Gossypium, subgenus Houzingenia) based on genome sequencing.</title>
        <authorList>
            <person name="Grover C.E."/>
            <person name="Arick M.A. 2nd"/>
            <person name="Thrash A."/>
            <person name="Conover J.L."/>
            <person name="Sanders W.S."/>
            <person name="Peterson D.G."/>
            <person name="Frelichowski J.E."/>
            <person name="Scheffler J.A."/>
            <person name="Scheffler B.E."/>
            <person name="Wendel J.F."/>
        </authorList>
    </citation>
    <scope>NUCLEOTIDE SEQUENCE [LARGE SCALE GENOMIC DNA]</scope>
    <source>
        <strain evidence="1">6</strain>
        <tissue evidence="1">Leaf</tissue>
    </source>
</reference>
<proteinExistence type="predicted"/>
<keyword evidence="2" id="KW-1185">Reference proteome</keyword>
<dbReference type="Proteomes" id="UP000593575">
    <property type="component" value="Unassembled WGS sequence"/>
</dbReference>
<feature type="non-terminal residue" evidence="1">
    <location>
        <position position="331"/>
    </location>
</feature>
<feature type="non-terminal residue" evidence="1">
    <location>
        <position position="1"/>
    </location>
</feature>
<evidence type="ECO:0000313" key="2">
    <source>
        <dbReference type="Proteomes" id="UP000593575"/>
    </source>
</evidence>
<accession>A0A7J9JJQ3</accession>
<sequence>KAYDRVRWDFVEASLNAVGIPSLLLGLRFHAGISLEEWSLIQLSRTGPNLSHLFFVDNLVIFSQANSFYSSLLKNFLSKFCELSGLKSTLVPKGICDSIEELARQFIWGAMDGKRKIALNKAFMLKLGYSLITKTEALWIQIFKAKYCLVKSMPDSIMRNRCSYIWKAVAKVWPLLHSNMIWSIRNRRSVRCWEDNWVPNVRPLNQYVSGHGNIVPESKIKDMVLVNGDWNLDLFRLWLPEEVVKQIISISPPLDSARPNILSWSRSTTGVFSVKSAYYMLKEEYWNPKDFVHSVSGFSAAGGVIRDGKGKWILGYNHFLEKCSVAVAKLW</sequence>
<dbReference type="AlphaFoldDB" id="A0A7J9JJQ3"/>
<name>A0A7J9JJQ3_9ROSI</name>
<evidence type="ECO:0008006" key="3">
    <source>
        <dbReference type="Google" id="ProtNLM"/>
    </source>
</evidence>
<dbReference type="EMBL" id="JABFAE010000008">
    <property type="protein sequence ID" value="MBA0834128.1"/>
    <property type="molecule type" value="Genomic_DNA"/>
</dbReference>
<evidence type="ECO:0000313" key="1">
    <source>
        <dbReference type="EMBL" id="MBA0834128.1"/>
    </source>
</evidence>